<dbReference type="RefSeq" id="WP_348261605.1">
    <property type="nucleotide sequence ID" value="NZ_CP121196.1"/>
</dbReference>
<sequence>MSPQPDIQVCLDCGNAEFRVPEKWLSAGWLQPQKSKTAPVSVPTPINEVRRHIA</sequence>
<accession>A0AAU7DG70</accession>
<dbReference type="EMBL" id="CP121196">
    <property type="protein sequence ID" value="XBH16376.1"/>
    <property type="molecule type" value="Genomic_DNA"/>
</dbReference>
<dbReference type="AlphaFoldDB" id="A0AAU7DG70"/>
<organism evidence="1">
    <name type="scientific">Telmatobacter sp. DSM 110680</name>
    <dbReference type="NCBI Taxonomy" id="3036704"/>
    <lineage>
        <taxon>Bacteria</taxon>
        <taxon>Pseudomonadati</taxon>
        <taxon>Acidobacteriota</taxon>
        <taxon>Terriglobia</taxon>
        <taxon>Terriglobales</taxon>
        <taxon>Acidobacteriaceae</taxon>
        <taxon>Telmatobacter</taxon>
    </lineage>
</organism>
<gene>
    <name evidence="1" type="ORF">P8935_17600</name>
</gene>
<reference evidence="1" key="1">
    <citation type="submission" date="2023-03" db="EMBL/GenBank/DDBJ databases">
        <title>Edaphobacter sp.</title>
        <authorList>
            <person name="Huber K.J."/>
            <person name="Papendorf J."/>
            <person name="Pilke C."/>
            <person name="Bunk B."/>
            <person name="Sproeer C."/>
            <person name="Pester M."/>
        </authorList>
    </citation>
    <scope>NUCLEOTIDE SEQUENCE</scope>
    <source>
        <strain evidence="1">DSM 110680</strain>
    </source>
</reference>
<proteinExistence type="predicted"/>
<evidence type="ECO:0000313" key="1">
    <source>
        <dbReference type="EMBL" id="XBH16376.1"/>
    </source>
</evidence>
<name>A0AAU7DG70_9BACT</name>
<protein>
    <submittedName>
        <fullName evidence="1">Uncharacterized protein</fullName>
    </submittedName>
</protein>